<feature type="transmembrane region" description="Helical" evidence="1">
    <location>
        <begin position="45"/>
        <end position="70"/>
    </location>
</feature>
<keyword evidence="1" id="KW-1133">Transmembrane helix</keyword>
<proteinExistence type="predicted"/>
<dbReference type="EMBL" id="JADGMQ010000005">
    <property type="protein sequence ID" value="MBI1620872.1"/>
    <property type="molecule type" value="Genomic_DNA"/>
</dbReference>
<evidence type="ECO:0000313" key="3">
    <source>
        <dbReference type="Proteomes" id="UP000601789"/>
    </source>
</evidence>
<keyword evidence="3" id="KW-1185">Reference proteome</keyword>
<keyword evidence="1" id="KW-0472">Membrane</keyword>
<protein>
    <submittedName>
        <fullName evidence="2">DUF2798 domain-containing protein</fullName>
    </submittedName>
</protein>
<accession>A0ABS0SC76</accession>
<dbReference type="Proteomes" id="UP000601789">
    <property type="component" value="Unassembled WGS sequence"/>
</dbReference>
<dbReference type="RefSeq" id="WP_198476289.1">
    <property type="nucleotide sequence ID" value="NZ_JADGMQ010000005.1"/>
</dbReference>
<dbReference type="InterPro" id="IPR021529">
    <property type="entry name" value="DUF2798"/>
</dbReference>
<name>A0ABS0SC76_9HYPH</name>
<comment type="caution">
    <text evidence="2">The sequence shown here is derived from an EMBL/GenBank/DDBJ whole genome shotgun (WGS) entry which is preliminary data.</text>
</comment>
<sequence>MDFKTRIVTQIIMTCMMALTMSGIMATVILGVGNVSLSMWLNQFIIAWPIAFVMTNILFPIAMMLCGLVLGRNRN</sequence>
<organism evidence="2 3">
    <name type="scientific">Aquamicrobium zhengzhouense</name>
    <dbReference type="NCBI Taxonomy" id="2781738"/>
    <lineage>
        <taxon>Bacteria</taxon>
        <taxon>Pseudomonadati</taxon>
        <taxon>Pseudomonadota</taxon>
        <taxon>Alphaproteobacteria</taxon>
        <taxon>Hyphomicrobiales</taxon>
        <taxon>Phyllobacteriaceae</taxon>
        <taxon>Aquamicrobium</taxon>
    </lineage>
</organism>
<feature type="transmembrane region" description="Helical" evidence="1">
    <location>
        <begin position="12"/>
        <end position="33"/>
    </location>
</feature>
<keyword evidence="1" id="KW-0812">Transmembrane</keyword>
<evidence type="ECO:0000313" key="2">
    <source>
        <dbReference type="EMBL" id="MBI1620872.1"/>
    </source>
</evidence>
<reference evidence="2 3" key="1">
    <citation type="submission" date="2020-10" db="EMBL/GenBank/DDBJ databases">
        <title>Aquamicrobium zhengzhouensis sp. nov., a exopolysaccharide producing bacterium isolated from farmland soil.</title>
        <authorList>
            <person name="Wang X."/>
        </authorList>
    </citation>
    <scope>NUCLEOTIDE SEQUENCE [LARGE SCALE GENOMIC DNA]</scope>
    <source>
        <strain evidence="3">cd-1</strain>
    </source>
</reference>
<gene>
    <name evidence="2" type="ORF">IOD40_09390</name>
</gene>
<dbReference type="Pfam" id="PF11391">
    <property type="entry name" value="DUF2798"/>
    <property type="match status" value="1"/>
</dbReference>
<evidence type="ECO:0000256" key="1">
    <source>
        <dbReference type="SAM" id="Phobius"/>
    </source>
</evidence>